<dbReference type="EMBL" id="FN543093">
    <property type="protein sequence ID" value="CBA29809.1"/>
    <property type="molecule type" value="Genomic_DNA"/>
</dbReference>
<dbReference type="Proteomes" id="UP000002069">
    <property type="component" value="Chromosome"/>
</dbReference>
<dbReference type="NCBIfam" id="TIGR02121">
    <property type="entry name" value="Na_Pro_sym"/>
    <property type="match status" value="1"/>
</dbReference>
<evidence type="ECO:0000256" key="5">
    <source>
        <dbReference type="ARBA" id="ARBA00022692"/>
    </source>
</evidence>
<evidence type="ECO:0000256" key="10">
    <source>
        <dbReference type="ARBA" id="ARBA00023136"/>
    </source>
</evidence>
<reference evidence="18 19" key="1">
    <citation type="journal article" date="2010" name="J. Bacteriol.">
        <title>Complete Genome Sequence of Cronobacter turicensis LMG 23827, a foodborne pathogen causing deaths in neonates.</title>
        <authorList>
            <person name="Stephan R."/>
            <person name="Lehner A."/>
            <person name="Tischler P."/>
            <person name="Rattei T."/>
        </authorList>
    </citation>
    <scope>NUCLEOTIDE SEQUENCE [LARGE SCALE GENOMIC DNA]</scope>
    <source>
        <strain evidence="19">DSM 18703 / CCUG 55852 / LMG 23827 / z3032</strain>
    </source>
</reference>
<evidence type="ECO:0000256" key="15">
    <source>
        <dbReference type="RuleBase" id="RU362091"/>
    </source>
</evidence>
<feature type="transmembrane region" description="Helical" evidence="16">
    <location>
        <begin position="164"/>
        <end position="189"/>
    </location>
</feature>
<evidence type="ECO:0000256" key="6">
    <source>
        <dbReference type="ARBA" id="ARBA00022847"/>
    </source>
</evidence>
<dbReference type="GO" id="GO:0015193">
    <property type="term" value="F:L-proline transmembrane transporter activity"/>
    <property type="evidence" value="ECO:0007669"/>
    <property type="project" value="TreeGrafter"/>
</dbReference>
<keyword evidence="3 16" id="KW-0813">Transport</keyword>
<dbReference type="HOGENOM" id="CLU_018808_15_2_6"/>
<dbReference type="PATRIC" id="fig|693216.3.peg.1523"/>
<dbReference type="GO" id="GO:0005886">
    <property type="term" value="C:plasma membrane"/>
    <property type="evidence" value="ECO:0007669"/>
    <property type="project" value="UniProtKB-SubCell"/>
</dbReference>
<proteinExistence type="inferred from homology"/>
<dbReference type="InterPro" id="IPR038377">
    <property type="entry name" value="Na/Glc_symporter_sf"/>
</dbReference>
<dbReference type="PANTHER" id="PTHR48086">
    <property type="entry name" value="SODIUM/PROLINE SYMPORTER-RELATED"/>
    <property type="match status" value="1"/>
</dbReference>
<dbReference type="GO" id="GO:0005298">
    <property type="term" value="F:proline:sodium symporter activity"/>
    <property type="evidence" value="ECO:0007669"/>
    <property type="project" value="UniProtKB-UniRule"/>
</dbReference>
<evidence type="ECO:0000256" key="17">
    <source>
        <dbReference type="SAM" id="MobiDB-lite"/>
    </source>
</evidence>
<feature type="transmembrane region" description="Helical" evidence="16">
    <location>
        <begin position="269"/>
        <end position="286"/>
    </location>
</feature>
<dbReference type="AlphaFoldDB" id="C9Y0T3"/>
<feature type="transmembrane region" description="Helical" evidence="16">
    <location>
        <begin position="201"/>
        <end position="223"/>
    </location>
</feature>
<evidence type="ECO:0000256" key="3">
    <source>
        <dbReference type="ARBA" id="ARBA00022448"/>
    </source>
</evidence>
<feature type="transmembrane region" description="Helical" evidence="16">
    <location>
        <begin position="466"/>
        <end position="486"/>
    </location>
</feature>
<evidence type="ECO:0000256" key="1">
    <source>
        <dbReference type="ARBA" id="ARBA00004651"/>
    </source>
</evidence>
<dbReference type="FunFam" id="1.20.1730.10:FF:000002">
    <property type="entry name" value="Sodium/proline symporter"/>
    <property type="match status" value="1"/>
</dbReference>
<evidence type="ECO:0000256" key="16">
    <source>
        <dbReference type="RuleBase" id="RU366012"/>
    </source>
</evidence>
<feature type="transmembrane region" description="Helical" evidence="16">
    <location>
        <begin position="44"/>
        <end position="63"/>
    </location>
</feature>
<keyword evidence="4" id="KW-1003">Cell membrane</keyword>
<evidence type="ECO:0000313" key="19">
    <source>
        <dbReference type="Proteomes" id="UP000002069"/>
    </source>
</evidence>
<dbReference type="InterPro" id="IPR001734">
    <property type="entry name" value="Na/solute_symporter"/>
</dbReference>
<keyword evidence="19" id="KW-1185">Reference proteome</keyword>
<feature type="transmembrane region" description="Helical" evidence="16">
    <location>
        <begin position="230"/>
        <end position="249"/>
    </location>
</feature>
<comment type="function">
    <text evidence="16">Catalyzes the sodium-dependent uptake of extracellular L-proline.</text>
</comment>
<feature type="transmembrane region" description="Helical" evidence="16">
    <location>
        <begin position="103"/>
        <end position="125"/>
    </location>
</feature>
<protein>
    <recommendedName>
        <fullName evidence="13 16">Sodium/proline symporter</fullName>
    </recommendedName>
    <alternativeName>
        <fullName evidence="14 16">Proline permease</fullName>
    </alternativeName>
</protein>
<keyword evidence="16" id="KW-0029">Amino-acid transport</keyword>
<keyword evidence="10 16" id="KW-0472">Membrane</keyword>
<dbReference type="InterPro" id="IPR018212">
    <property type="entry name" value="Na/solute_symporter_CS"/>
</dbReference>
<dbReference type="GO" id="GO:0031402">
    <property type="term" value="F:sodium ion binding"/>
    <property type="evidence" value="ECO:0007669"/>
    <property type="project" value="UniProtKB-UniRule"/>
</dbReference>
<keyword evidence="5 16" id="KW-0812">Transmembrane</keyword>
<organism evidence="18 19">
    <name type="scientific">Cronobacter turicensis (strain DSM 18703 / CCUG 55852 / LMG 23827 / z3032)</name>
    <dbReference type="NCBI Taxonomy" id="693216"/>
    <lineage>
        <taxon>Bacteria</taxon>
        <taxon>Pseudomonadati</taxon>
        <taxon>Pseudomonadota</taxon>
        <taxon>Gammaproteobacteria</taxon>
        <taxon>Enterobacterales</taxon>
        <taxon>Enterobacteriaceae</taxon>
        <taxon>Cronobacter</taxon>
    </lineage>
</organism>
<feature type="compositionally biased region" description="Basic and acidic residues" evidence="17">
    <location>
        <begin position="23"/>
        <end position="34"/>
    </location>
</feature>
<name>C9Y0T3_CROTZ</name>
<evidence type="ECO:0000256" key="14">
    <source>
        <dbReference type="ARBA" id="ARBA00082709"/>
    </source>
</evidence>
<evidence type="ECO:0000256" key="13">
    <source>
        <dbReference type="ARBA" id="ARBA00067214"/>
    </source>
</evidence>
<keyword evidence="9 16" id="KW-0406">Ion transport</keyword>
<dbReference type="InterPro" id="IPR011851">
    <property type="entry name" value="Na/Pro_symporter"/>
</dbReference>
<accession>C9Y0T3</accession>
<dbReference type="KEGG" id="ctu:CTU_15990"/>
<dbReference type="NCBIfam" id="NF011948">
    <property type="entry name" value="PRK15419.1"/>
    <property type="match status" value="1"/>
</dbReference>
<keyword evidence="11 16" id="KW-0739">Sodium transport</keyword>
<dbReference type="GO" id="GO:0015824">
    <property type="term" value="P:proline transport"/>
    <property type="evidence" value="ECO:0007669"/>
    <property type="project" value="UniProtKB-UniRule"/>
</dbReference>
<dbReference type="NCBIfam" id="TIGR00813">
    <property type="entry name" value="sss"/>
    <property type="match status" value="1"/>
</dbReference>
<evidence type="ECO:0000256" key="11">
    <source>
        <dbReference type="ARBA" id="ARBA00023201"/>
    </source>
</evidence>
<feature type="transmembrane region" description="Helical" evidence="16">
    <location>
        <begin position="312"/>
        <end position="333"/>
    </location>
</feature>
<feature type="transmembrane region" description="Helical" evidence="16">
    <location>
        <begin position="492"/>
        <end position="510"/>
    </location>
</feature>
<evidence type="ECO:0000313" key="18">
    <source>
        <dbReference type="EMBL" id="CBA29809.1"/>
    </source>
</evidence>
<dbReference type="PROSITE" id="PS50283">
    <property type="entry name" value="NA_SOLUT_SYMP_3"/>
    <property type="match status" value="1"/>
</dbReference>
<reference evidence="19" key="2">
    <citation type="journal article" date="2011" name="J. Bacteriol.">
        <title>Complete genome sequence of Cronobacter turicensis LMG 23827, a food-borne pathogen causing deaths in neonates.</title>
        <authorList>
            <person name="Stephan R."/>
            <person name="Lehner A."/>
            <person name="Tischler P."/>
            <person name="Rattei T."/>
        </authorList>
    </citation>
    <scope>NUCLEOTIDE SEQUENCE [LARGE SCALE GENOMIC DNA]</scope>
    <source>
        <strain evidence="19">DSM 18703 / CCUG 55852 / LMG 23827 / z3032</strain>
    </source>
</reference>
<keyword evidence="8 16" id="KW-0915">Sodium</keyword>
<dbReference type="InterPro" id="IPR050277">
    <property type="entry name" value="Sodium:Solute_Symporter"/>
</dbReference>
<feature type="transmembrane region" description="Helical" evidence="16">
    <location>
        <begin position="408"/>
        <end position="428"/>
    </location>
</feature>
<comment type="subcellular location">
    <subcellularLocation>
        <location evidence="16">Cell inner membrane</location>
        <topology evidence="16">Multi-pass membrane protein</topology>
    </subcellularLocation>
    <subcellularLocation>
        <location evidence="1">Cell membrane</location>
        <topology evidence="1">Multi-pass membrane protein</topology>
    </subcellularLocation>
</comment>
<evidence type="ECO:0000256" key="8">
    <source>
        <dbReference type="ARBA" id="ARBA00023053"/>
    </source>
</evidence>
<dbReference type="Gene3D" id="1.20.1730.10">
    <property type="entry name" value="Sodium/glucose cotransporter"/>
    <property type="match status" value="1"/>
</dbReference>
<dbReference type="Pfam" id="PF00474">
    <property type="entry name" value="SSF"/>
    <property type="match status" value="1"/>
</dbReference>
<evidence type="ECO:0000256" key="2">
    <source>
        <dbReference type="ARBA" id="ARBA00006434"/>
    </source>
</evidence>
<feature type="transmembrane region" description="Helical" evidence="16">
    <location>
        <begin position="440"/>
        <end position="459"/>
    </location>
</feature>
<dbReference type="PANTHER" id="PTHR48086:SF3">
    <property type="entry name" value="SODIUM_PROLINE SYMPORTER"/>
    <property type="match status" value="1"/>
</dbReference>
<keyword evidence="7 16" id="KW-1133">Transmembrane helix</keyword>
<evidence type="ECO:0000256" key="7">
    <source>
        <dbReference type="ARBA" id="ARBA00022989"/>
    </source>
</evidence>
<dbReference type="PROSITE" id="PS00457">
    <property type="entry name" value="NA_SOLUT_SYMP_2"/>
    <property type="match status" value="1"/>
</dbReference>
<dbReference type="CDD" id="cd11475">
    <property type="entry name" value="SLC5sbd_PutP"/>
    <property type="match status" value="1"/>
</dbReference>
<feature type="region of interest" description="Disordered" evidence="17">
    <location>
        <begin position="1"/>
        <end position="34"/>
    </location>
</feature>
<dbReference type="PROSITE" id="PS00456">
    <property type="entry name" value="NA_SOLUT_SYMP_1"/>
    <property type="match status" value="1"/>
</dbReference>
<evidence type="ECO:0000256" key="9">
    <source>
        <dbReference type="ARBA" id="ARBA00023065"/>
    </source>
</evidence>
<comment type="similarity">
    <text evidence="2 15">Belongs to the sodium:solute symporter (SSF) (TC 2.A.21) family.</text>
</comment>
<keyword evidence="6 16" id="KW-0769">Symport</keyword>
<feature type="transmembrane region" description="Helical" evidence="16">
    <location>
        <begin position="362"/>
        <end position="387"/>
    </location>
</feature>
<comment type="catalytic activity">
    <reaction evidence="12">
        <text>L-proline(in) + Na(+)(in) = L-proline(out) + Na(+)(out)</text>
        <dbReference type="Rhea" id="RHEA:28967"/>
        <dbReference type="ChEBI" id="CHEBI:29101"/>
        <dbReference type="ChEBI" id="CHEBI:60039"/>
    </reaction>
</comment>
<evidence type="ECO:0000256" key="4">
    <source>
        <dbReference type="ARBA" id="ARBA00022475"/>
    </source>
</evidence>
<gene>
    <name evidence="18" type="primary">putP</name>
    <name evidence="18" type="ordered locus">Ctu_15990</name>
</gene>
<evidence type="ECO:0000256" key="12">
    <source>
        <dbReference type="ARBA" id="ARBA00033708"/>
    </source>
</evidence>
<keyword evidence="16" id="KW-0997">Cell inner membrane</keyword>
<sequence>MKNASGRILPPHETTITPPLRSGGDKRGDPAITRRSEMTTSTPMLVTFFIYILGMILIGFIAWRSTKNFDDYILGGRSLGSVVTALSAGASDMSGWLLMGLPGAVFLSGISESWIAIGLTLGAWINWKLVAGRLRVHTEHNNNALTLPDYFTGRFEDNSRLLRIISALVILLFFTIYCASGIVAGARLFESTFGMSYETALWAGAAATILYTFIGGFLAVSWTDTVQASLMIFALILTPVIVIFAVGGLDDSLAVIKQKSIENIDMLKGLNLVAIISLMGWGLGYFGQPHILARFMAADSHHTIVKARRISMIWMILCLAGAVAVGFFGIAYFTEHPDQAAAVNQNGERVFIELAQILFNPWIAGILLSAILAAVMSTLSCQLLVCSSAITEDLYKAFLRKGASQKELVWVGRMMVLVVALVAIALAANPENRVLGLVSYAWAGFGAAFGPVVLLSVMWSRMTRNGALAGMIIGAVTVIVWKQFAWFNLYEIIPGFIFASLGIVVVSLMGKAPSASIQARFEKADEEYHTPAPSKLRAH</sequence>